<dbReference type="GO" id="GO:0000209">
    <property type="term" value="P:protein polyubiquitination"/>
    <property type="evidence" value="ECO:0007669"/>
    <property type="project" value="TreeGrafter"/>
</dbReference>
<name>A0A1G4M6B0_LACFM</name>
<dbReference type="GO" id="GO:0061630">
    <property type="term" value="F:ubiquitin protein ligase activity"/>
    <property type="evidence" value="ECO:0007669"/>
    <property type="project" value="TreeGrafter"/>
</dbReference>
<dbReference type="GO" id="GO:0043161">
    <property type="term" value="P:proteasome-mediated ubiquitin-dependent protein catabolic process"/>
    <property type="evidence" value="ECO:0007669"/>
    <property type="project" value="TreeGrafter"/>
</dbReference>
<dbReference type="Proteomes" id="UP000190831">
    <property type="component" value="Chromosome A"/>
</dbReference>
<evidence type="ECO:0000313" key="2">
    <source>
        <dbReference type="Proteomes" id="UP000190831"/>
    </source>
</evidence>
<dbReference type="STRING" id="4955.A0A1G4M6B0"/>
<sequence length="351" mass="40570">MKFQAEYLPRINTVTLVIESDYQFEVSYLNQDCLEFHSSQGQRKLIQLPHSIKYPPNYFPRKDGFVQVLRLRAFSSEHSEICLDRSKNYTMSLATGKWMKSDLIRQPFELCCGKCQALLVSSKNCKKINDMPSEYWAELMDYWHCHKPPVAEDGTSFYDRYSKLSPLVGELLVGESFFLASANWLNCCCKTSADLIRCMKCEGILGKLNKDGLFRIQKWSVLLRTHDKIEQFPAEYSIISSIMNLLNSNGSRYFLLKGEGGIRVVLWIFAVGIRVTLSEYRPESDSIKVFYIKSLNSEDVKYDIGSQNFEELTIDDAILKNFIEQLEEKNSQLPSPTQEMNSWKLSYLTCL</sequence>
<dbReference type="GO" id="GO:0006513">
    <property type="term" value="P:protein monoubiquitination"/>
    <property type="evidence" value="ECO:0007669"/>
    <property type="project" value="TreeGrafter"/>
</dbReference>
<dbReference type="Pfam" id="PF09814">
    <property type="entry name" value="HECT_2"/>
    <property type="match status" value="1"/>
</dbReference>
<dbReference type="GO" id="GO:0000151">
    <property type="term" value="C:ubiquitin ligase complex"/>
    <property type="evidence" value="ECO:0007669"/>
    <property type="project" value="TreeGrafter"/>
</dbReference>
<proteinExistence type="predicted"/>
<reference evidence="1 2" key="1">
    <citation type="submission" date="2016-03" db="EMBL/GenBank/DDBJ databases">
        <authorList>
            <person name="Devillers H."/>
        </authorList>
    </citation>
    <scope>NUCLEOTIDE SEQUENCE [LARGE SCALE GENOMIC DNA]</scope>
    <source>
        <strain evidence="1">CBS 6772</strain>
    </source>
</reference>
<dbReference type="PANTHER" id="PTHR31531">
    <property type="entry name" value="E3 UBIQUITIN-PROTEIN LIGASE E3D FAMILY MEMBER"/>
    <property type="match status" value="1"/>
</dbReference>
<dbReference type="OMA" id="QAMKVFY"/>
<gene>
    <name evidence="1" type="ORF">LAFE_0A00738G</name>
</gene>
<evidence type="ECO:0000313" key="1">
    <source>
        <dbReference type="EMBL" id="SCV99328.1"/>
    </source>
</evidence>
<organism evidence="1 2">
    <name type="scientific">Lachancea fermentati</name>
    <name type="common">Zygosaccharomyces fermentati</name>
    <dbReference type="NCBI Taxonomy" id="4955"/>
    <lineage>
        <taxon>Eukaryota</taxon>
        <taxon>Fungi</taxon>
        <taxon>Dikarya</taxon>
        <taxon>Ascomycota</taxon>
        <taxon>Saccharomycotina</taxon>
        <taxon>Saccharomycetes</taxon>
        <taxon>Saccharomycetales</taxon>
        <taxon>Saccharomycetaceae</taxon>
        <taxon>Lachancea</taxon>
    </lineage>
</organism>
<dbReference type="AlphaFoldDB" id="A0A1G4M6B0"/>
<dbReference type="GO" id="GO:0031624">
    <property type="term" value="F:ubiquitin conjugating enzyme binding"/>
    <property type="evidence" value="ECO:0007669"/>
    <property type="project" value="TreeGrafter"/>
</dbReference>
<accession>A0A1G4M6B0</accession>
<dbReference type="GO" id="GO:0051865">
    <property type="term" value="P:protein autoubiquitination"/>
    <property type="evidence" value="ECO:0007669"/>
    <property type="project" value="TreeGrafter"/>
</dbReference>
<dbReference type="PANTHER" id="PTHR31531:SF2">
    <property type="entry name" value="E3 UBIQUITIN-PROTEIN LIGASE E3D"/>
    <property type="match status" value="1"/>
</dbReference>
<keyword evidence="2" id="KW-1185">Reference proteome</keyword>
<dbReference type="OrthoDB" id="386949at2759"/>
<dbReference type="EMBL" id="LT598487">
    <property type="protein sequence ID" value="SCV99328.1"/>
    <property type="molecule type" value="Genomic_DNA"/>
</dbReference>
<dbReference type="InterPro" id="IPR019193">
    <property type="entry name" value="UBQ-conj_enz_E2-bd_prot"/>
</dbReference>
<dbReference type="GO" id="GO:0005634">
    <property type="term" value="C:nucleus"/>
    <property type="evidence" value="ECO:0007669"/>
    <property type="project" value="TreeGrafter"/>
</dbReference>
<protein>
    <submittedName>
        <fullName evidence="1">LAFE_0A00738g1_1</fullName>
    </submittedName>
</protein>
<dbReference type="GO" id="GO:0005829">
    <property type="term" value="C:cytosol"/>
    <property type="evidence" value="ECO:0007669"/>
    <property type="project" value="TreeGrafter"/>
</dbReference>
<dbReference type="GO" id="GO:0030332">
    <property type="term" value="F:cyclin binding"/>
    <property type="evidence" value="ECO:0007669"/>
    <property type="project" value="TreeGrafter"/>
</dbReference>